<reference evidence="2 3" key="1">
    <citation type="submission" date="2020-08" db="EMBL/GenBank/DDBJ databases">
        <title>Genomic Encyclopedia of Type Strains, Phase IV (KMG-IV): sequencing the most valuable type-strain genomes for metagenomic binning, comparative biology and taxonomic classification.</title>
        <authorList>
            <person name="Goeker M."/>
        </authorList>
    </citation>
    <scope>NUCLEOTIDE SEQUENCE [LARGE SCALE GENOMIC DNA]</scope>
    <source>
        <strain evidence="2 3">DSM 100044</strain>
    </source>
</reference>
<comment type="caution">
    <text evidence="2">The sequence shown here is derived from an EMBL/GenBank/DDBJ whole genome shotgun (WGS) entry which is preliminary data.</text>
</comment>
<dbReference type="SUPFAM" id="SSF55729">
    <property type="entry name" value="Acyl-CoA N-acyltransferases (Nat)"/>
    <property type="match status" value="1"/>
</dbReference>
<keyword evidence="3" id="KW-1185">Reference proteome</keyword>
<protein>
    <recommendedName>
        <fullName evidence="1">N-acetyltransferase domain-containing protein</fullName>
    </recommendedName>
</protein>
<dbReference type="RefSeq" id="WP_184054690.1">
    <property type="nucleotide sequence ID" value="NZ_JACIJK010000002.1"/>
</dbReference>
<gene>
    <name evidence="2" type="ORF">FHS94_000697</name>
</gene>
<dbReference type="EMBL" id="JACIJK010000002">
    <property type="protein sequence ID" value="MBB5713874.1"/>
    <property type="molecule type" value="Genomic_DNA"/>
</dbReference>
<dbReference type="AlphaFoldDB" id="A0A7W9BAY1"/>
<dbReference type="Gene3D" id="3.40.630.30">
    <property type="match status" value="1"/>
</dbReference>
<dbReference type="InterPro" id="IPR045057">
    <property type="entry name" value="Gcn5-rel_NAT"/>
</dbReference>
<dbReference type="Proteomes" id="UP000546200">
    <property type="component" value="Unassembled WGS sequence"/>
</dbReference>
<dbReference type="PANTHER" id="PTHR31435">
    <property type="entry name" value="PROTEIN NATD1"/>
    <property type="match status" value="1"/>
</dbReference>
<dbReference type="PROSITE" id="PS51729">
    <property type="entry name" value="GNAT_YJDJ"/>
    <property type="match status" value="1"/>
</dbReference>
<proteinExistence type="predicted"/>
<accession>A0A7W9BAY1</accession>
<sequence>MTGAAVRNNEAEQRYELPVDGDVAIAAYELASDRVVFTHTVVPERLEGQGIGSRLIAAALSDVRKRGLRVVPQCPFVAAYIERHPEERDLLG</sequence>
<dbReference type="Pfam" id="PF14542">
    <property type="entry name" value="Acetyltransf_CG"/>
    <property type="match status" value="1"/>
</dbReference>
<dbReference type="InterPro" id="IPR031165">
    <property type="entry name" value="GNAT_YJDJ"/>
</dbReference>
<organism evidence="2 3">
    <name type="scientific">Sphingomonas aerophila</name>
    <dbReference type="NCBI Taxonomy" id="1344948"/>
    <lineage>
        <taxon>Bacteria</taxon>
        <taxon>Pseudomonadati</taxon>
        <taxon>Pseudomonadota</taxon>
        <taxon>Alphaproteobacteria</taxon>
        <taxon>Sphingomonadales</taxon>
        <taxon>Sphingomonadaceae</taxon>
        <taxon>Sphingomonas</taxon>
    </lineage>
</organism>
<name>A0A7W9BAY1_9SPHN</name>
<feature type="domain" description="N-acetyltransferase" evidence="1">
    <location>
        <begin position="7"/>
        <end position="92"/>
    </location>
</feature>
<evidence type="ECO:0000259" key="1">
    <source>
        <dbReference type="PROSITE" id="PS51729"/>
    </source>
</evidence>
<dbReference type="InterPro" id="IPR016181">
    <property type="entry name" value="Acyl_CoA_acyltransferase"/>
</dbReference>
<evidence type="ECO:0000313" key="3">
    <source>
        <dbReference type="Proteomes" id="UP000546200"/>
    </source>
</evidence>
<dbReference type="PANTHER" id="PTHR31435:SF10">
    <property type="entry name" value="BSR4717 PROTEIN"/>
    <property type="match status" value="1"/>
</dbReference>
<evidence type="ECO:0000313" key="2">
    <source>
        <dbReference type="EMBL" id="MBB5713874.1"/>
    </source>
</evidence>